<evidence type="ECO:0000256" key="2">
    <source>
        <dbReference type="ARBA" id="ARBA00022614"/>
    </source>
</evidence>
<dbReference type="InterPro" id="IPR058546">
    <property type="entry name" value="RPS4B/Roq1-like_LRR"/>
</dbReference>
<dbReference type="SUPFAM" id="SSF46785">
    <property type="entry name" value="Winged helix' DNA-binding domain"/>
    <property type="match status" value="1"/>
</dbReference>
<dbReference type="SMART" id="SM00382">
    <property type="entry name" value="AAA"/>
    <property type="match status" value="1"/>
</dbReference>
<evidence type="ECO:0000256" key="1">
    <source>
        <dbReference type="ARBA" id="ARBA00011982"/>
    </source>
</evidence>
<reference evidence="10" key="1">
    <citation type="submission" date="2023-03" db="EMBL/GenBank/DDBJ databases">
        <title>Chromosome-scale reference genome and RAD-based genetic map of yellow starthistle (Centaurea solstitialis) reveal putative structural variation and QTLs associated with invader traits.</title>
        <authorList>
            <person name="Reatini B."/>
            <person name="Cang F.A."/>
            <person name="Jiang Q."/>
            <person name="Mckibben M.T.W."/>
            <person name="Barker M.S."/>
            <person name="Rieseberg L.H."/>
            <person name="Dlugosch K.M."/>
        </authorList>
    </citation>
    <scope>NUCLEOTIDE SEQUENCE</scope>
    <source>
        <strain evidence="10">CAN-66</strain>
        <tissue evidence="10">Leaf</tissue>
    </source>
</reference>
<dbReference type="SMART" id="SM00255">
    <property type="entry name" value="TIR"/>
    <property type="match status" value="1"/>
</dbReference>
<dbReference type="PRINTS" id="PR00364">
    <property type="entry name" value="DISEASERSIST"/>
</dbReference>
<feature type="domain" description="TIR" evidence="9">
    <location>
        <begin position="18"/>
        <end position="180"/>
    </location>
</feature>
<evidence type="ECO:0000313" key="11">
    <source>
        <dbReference type="Proteomes" id="UP001172457"/>
    </source>
</evidence>
<keyword evidence="3" id="KW-0677">Repeat</keyword>
<keyword evidence="4" id="KW-0378">Hydrolase</keyword>
<accession>A0AA38T0M5</accession>
<evidence type="ECO:0000256" key="4">
    <source>
        <dbReference type="ARBA" id="ARBA00022801"/>
    </source>
</evidence>
<dbReference type="EMBL" id="JARYMX010000007">
    <property type="protein sequence ID" value="KAJ9542622.1"/>
    <property type="molecule type" value="Genomic_DNA"/>
</dbReference>
<dbReference type="Pfam" id="PF01582">
    <property type="entry name" value="TIR"/>
    <property type="match status" value="1"/>
</dbReference>
<dbReference type="EC" id="3.2.2.6" evidence="1"/>
<sequence>MASFNSSAASSSRQTVQWTYDVFLSFRGEDTRLNFVDHLYAALSRTGIMAYKDDENLGRGEPISPTLLNAIEESRCAVVVFSENYANSSWCLDELAKIMECCQDQMGKKVLPVFYHVDPSDVRGLKRSFSAAFQQHDEKFRGETEKLSRWREALVTASNISGWHVSKTVNEGADLEAADGGLVSDLILFANDRVAATAKGDGDRVAATARGDGDDGSDGERRRRWRQWWRRRRCSDGGRKATVGGGDDDDGDGDNDGDGGRDGDGDDDGDGGGDDDGDDGGGDGDGSFQMIDHEAQYGVGKYGVRWWWSQIWKRLMVVWSQIWKRLDGGLNYEEVKDEDGGRWWRWEVMEVGGGIGFGGESKVINEIIQVILDGVQTYGNENGLVGIESHMDVLNSYFGPEATEEVRVIGIYGMGGIGKTTIAQAVFQKFAYMFDGNSFVSNVREHGATERGIRLLQEKILRKILVTLNAFEIWFPEHGADMIRTRLSKKKVLLVLDDVDNVKQLQFLAATHEWFGPGSRIILTTRDEHLLADAHFKYKPNCLLKDQAVELFCRHAFKENIPSKGYEDLSYRAISYTGHLPLALKVLGSFLHGKEASVWESALNRLAKAPHVEIFDTLKLSFDGLDVSEKNIFLDIACFFKGKDREHVTRILDSFGFDPVIGISVLIEKSLVTVSNKKLGMHDLIQEMGWQIVRQSFSNSRLWEPKEFHDVIKRNKQKLKQIEAIVLPDTKYQFLYDGGERLSHRADAFTRMENLRLLDVGDLKFSGEPTFLPYNLQWLCWHQYPFSSLPVESMRKLVGLEMFRGEITHLWTGPKILPNLKFVHLGSMSKLTKFPDISGAPNIERLILTDCYDLMEVHESLGLHRKLVYLDMRGCINLRRLPSTLEMESLETLILSSCSSLGTFPEVSPLMSKLSNIYLDNCTQIKELPSSIRYLSRLRVLNLIGCEELKKLPKELGSMKSLEELLLGLRGMPSYGIWVPRSIICHSLTSLCSLRKLDLSYRQIKEEDFPQNFHAFSSLEELHLNGNFQITQLPVGISSISHLKLLALDNCCQLQNLHLLPSGIQVLRATSCSSLAKIGDLSKEYVWLYNIWLFDCHKLSKDPENEPHIDNMLHQNFLKKCAAVGHRLSIAVPGSKIPRWFEEQQRGCTVALRLPPLMHSQVIGFAICGVFHGDWEHGYPRIIFRIVNDTKVIPKPDVDHLDSSVSDKCNLWVTYMPFGFFQQMYQDFQPQEWSHIKGSLVMTLINTFGNKSVKCGAHVVYQEDMEQIQQLQPCISDYGKMVHIDGDDLHEKLHSEQKVSANTYVYEEKSDHEESKSTYVRTTTSDGLDVYSMVVGICACSAV</sequence>
<evidence type="ECO:0000256" key="3">
    <source>
        <dbReference type="ARBA" id="ARBA00022737"/>
    </source>
</evidence>
<dbReference type="GO" id="GO:0061809">
    <property type="term" value="F:NAD+ nucleosidase activity, cyclic ADP-ribose generating"/>
    <property type="evidence" value="ECO:0007669"/>
    <property type="project" value="UniProtKB-EC"/>
</dbReference>
<dbReference type="InterPro" id="IPR036390">
    <property type="entry name" value="WH_DNA-bd_sf"/>
</dbReference>
<evidence type="ECO:0000313" key="10">
    <source>
        <dbReference type="EMBL" id="KAJ9542622.1"/>
    </source>
</evidence>
<evidence type="ECO:0000256" key="8">
    <source>
        <dbReference type="SAM" id="MobiDB-lite"/>
    </source>
</evidence>
<dbReference type="FunFam" id="3.40.50.10140:FF:000007">
    <property type="entry name" value="Disease resistance protein (TIR-NBS-LRR class)"/>
    <property type="match status" value="1"/>
</dbReference>
<gene>
    <name evidence="10" type="ORF">OSB04_029128</name>
</gene>
<comment type="catalytic activity">
    <reaction evidence="7">
        <text>NAD(+) + H2O = ADP-D-ribose + nicotinamide + H(+)</text>
        <dbReference type="Rhea" id="RHEA:16301"/>
        <dbReference type="ChEBI" id="CHEBI:15377"/>
        <dbReference type="ChEBI" id="CHEBI:15378"/>
        <dbReference type="ChEBI" id="CHEBI:17154"/>
        <dbReference type="ChEBI" id="CHEBI:57540"/>
        <dbReference type="ChEBI" id="CHEBI:57967"/>
        <dbReference type="EC" id="3.2.2.6"/>
    </reaction>
    <physiologicalReaction direction="left-to-right" evidence="7">
        <dbReference type="Rhea" id="RHEA:16302"/>
    </physiologicalReaction>
</comment>
<dbReference type="SUPFAM" id="SSF52540">
    <property type="entry name" value="P-loop containing nucleoside triphosphate hydrolases"/>
    <property type="match status" value="1"/>
</dbReference>
<keyword evidence="11" id="KW-1185">Reference proteome</keyword>
<dbReference type="Pfam" id="PF20160">
    <property type="entry name" value="C-JID"/>
    <property type="match status" value="1"/>
</dbReference>
<dbReference type="InterPro" id="IPR058192">
    <property type="entry name" value="WHD_ROQ1-like"/>
</dbReference>
<dbReference type="Pfam" id="PF23282">
    <property type="entry name" value="WHD_ROQ1"/>
    <property type="match status" value="1"/>
</dbReference>
<dbReference type="Proteomes" id="UP001172457">
    <property type="component" value="Chromosome 7"/>
</dbReference>
<dbReference type="InterPro" id="IPR027417">
    <property type="entry name" value="P-loop_NTPase"/>
</dbReference>
<dbReference type="Gene3D" id="3.80.10.10">
    <property type="entry name" value="Ribonuclease Inhibitor"/>
    <property type="match status" value="3"/>
</dbReference>
<keyword evidence="2" id="KW-0433">Leucine-rich repeat</keyword>
<evidence type="ECO:0000256" key="6">
    <source>
        <dbReference type="ARBA" id="ARBA00023027"/>
    </source>
</evidence>
<name>A0AA38T0M5_9ASTR</name>
<dbReference type="InterPro" id="IPR000157">
    <property type="entry name" value="TIR_dom"/>
</dbReference>
<dbReference type="InterPro" id="IPR045344">
    <property type="entry name" value="C-JID"/>
</dbReference>
<dbReference type="PROSITE" id="PS50104">
    <property type="entry name" value="TIR"/>
    <property type="match status" value="1"/>
</dbReference>
<dbReference type="InterPro" id="IPR035897">
    <property type="entry name" value="Toll_tir_struct_dom_sf"/>
</dbReference>
<dbReference type="SUPFAM" id="SSF52058">
    <property type="entry name" value="L domain-like"/>
    <property type="match status" value="1"/>
</dbReference>
<dbReference type="Pfam" id="PF00931">
    <property type="entry name" value="NB-ARC"/>
    <property type="match status" value="1"/>
</dbReference>
<dbReference type="PANTHER" id="PTHR11017">
    <property type="entry name" value="LEUCINE-RICH REPEAT-CONTAINING PROTEIN"/>
    <property type="match status" value="1"/>
</dbReference>
<dbReference type="Gene3D" id="3.40.50.300">
    <property type="entry name" value="P-loop containing nucleotide triphosphate hydrolases"/>
    <property type="match status" value="1"/>
</dbReference>
<comment type="caution">
    <text evidence="10">The sequence shown here is derived from an EMBL/GenBank/DDBJ whole genome shotgun (WGS) entry which is preliminary data.</text>
</comment>
<evidence type="ECO:0000256" key="7">
    <source>
        <dbReference type="ARBA" id="ARBA00047304"/>
    </source>
</evidence>
<dbReference type="SUPFAM" id="SSF52200">
    <property type="entry name" value="Toll/Interleukin receptor TIR domain"/>
    <property type="match status" value="1"/>
</dbReference>
<dbReference type="GO" id="GO:0007165">
    <property type="term" value="P:signal transduction"/>
    <property type="evidence" value="ECO:0007669"/>
    <property type="project" value="InterPro"/>
</dbReference>
<dbReference type="InterPro" id="IPR042197">
    <property type="entry name" value="Apaf_helical"/>
</dbReference>
<dbReference type="PANTHER" id="PTHR11017:SF479">
    <property type="entry name" value="DISEASE RESISTANCE PROTEIN (TIR-NBS-LRR CLASS) FAMILY"/>
    <property type="match status" value="1"/>
</dbReference>
<organism evidence="10 11">
    <name type="scientific">Centaurea solstitialis</name>
    <name type="common">yellow star-thistle</name>
    <dbReference type="NCBI Taxonomy" id="347529"/>
    <lineage>
        <taxon>Eukaryota</taxon>
        <taxon>Viridiplantae</taxon>
        <taxon>Streptophyta</taxon>
        <taxon>Embryophyta</taxon>
        <taxon>Tracheophyta</taxon>
        <taxon>Spermatophyta</taxon>
        <taxon>Magnoliopsida</taxon>
        <taxon>eudicotyledons</taxon>
        <taxon>Gunneridae</taxon>
        <taxon>Pentapetalae</taxon>
        <taxon>asterids</taxon>
        <taxon>campanulids</taxon>
        <taxon>Asterales</taxon>
        <taxon>Asteraceae</taxon>
        <taxon>Carduoideae</taxon>
        <taxon>Cardueae</taxon>
        <taxon>Centaureinae</taxon>
        <taxon>Centaurea</taxon>
    </lineage>
</organism>
<dbReference type="Gene3D" id="3.40.50.10140">
    <property type="entry name" value="Toll/interleukin-1 receptor homology (TIR) domain"/>
    <property type="match status" value="1"/>
</dbReference>
<protein>
    <recommendedName>
        <fullName evidence="1">ADP-ribosyl cyclase/cyclic ADP-ribose hydrolase</fullName>
        <ecNumber evidence="1">3.2.2.6</ecNumber>
    </recommendedName>
</protein>
<dbReference type="Gene3D" id="1.10.8.430">
    <property type="entry name" value="Helical domain of apoptotic protease-activating factors"/>
    <property type="match status" value="1"/>
</dbReference>
<feature type="region of interest" description="Disordered" evidence="8">
    <location>
        <begin position="236"/>
        <end position="289"/>
    </location>
</feature>
<evidence type="ECO:0000256" key="5">
    <source>
        <dbReference type="ARBA" id="ARBA00022821"/>
    </source>
</evidence>
<evidence type="ECO:0000259" key="9">
    <source>
        <dbReference type="PROSITE" id="PS50104"/>
    </source>
</evidence>
<keyword evidence="6" id="KW-0520">NAD</keyword>
<proteinExistence type="predicted"/>
<dbReference type="GO" id="GO:0043531">
    <property type="term" value="F:ADP binding"/>
    <property type="evidence" value="ECO:0007669"/>
    <property type="project" value="InterPro"/>
</dbReference>
<dbReference type="InterPro" id="IPR044974">
    <property type="entry name" value="Disease_R_plants"/>
</dbReference>
<feature type="region of interest" description="Disordered" evidence="8">
    <location>
        <begin position="200"/>
        <end position="222"/>
    </location>
</feature>
<dbReference type="GO" id="GO:0006952">
    <property type="term" value="P:defense response"/>
    <property type="evidence" value="ECO:0007669"/>
    <property type="project" value="UniProtKB-KW"/>
</dbReference>
<dbReference type="InterPro" id="IPR032675">
    <property type="entry name" value="LRR_dom_sf"/>
</dbReference>
<keyword evidence="5" id="KW-0611">Plant defense</keyword>
<dbReference type="InterPro" id="IPR002182">
    <property type="entry name" value="NB-ARC"/>
</dbReference>
<feature type="compositionally biased region" description="Acidic residues" evidence="8">
    <location>
        <begin position="264"/>
        <end position="282"/>
    </location>
</feature>
<dbReference type="InterPro" id="IPR003593">
    <property type="entry name" value="AAA+_ATPase"/>
</dbReference>
<feature type="compositionally biased region" description="Acidic residues" evidence="8">
    <location>
        <begin position="246"/>
        <end position="257"/>
    </location>
</feature>
<dbReference type="Pfam" id="PF23286">
    <property type="entry name" value="LRR_13"/>
    <property type="match status" value="1"/>
</dbReference>